<name>A0AA87ZK09_FICCA</name>
<gene>
    <name evidence="2" type="ORF">TIFTF001_007698</name>
</gene>
<evidence type="ECO:0000313" key="3">
    <source>
        <dbReference type="Proteomes" id="UP001187192"/>
    </source>
</evidence>
<protein>
    <submittedName>
        <fullName evidence="2">Uncharacterized protein</fullName>
    </submittedName>
</protein>
<reference evidence="2" key="1">
    <citation type="submission" date="2023-07" db="EMBL/GenBank/DDBJ databases">
        <title>draft genome sequence of fig (Ficus carica).</title>
        <authorList>
            <person name="Takahashi T."/>
            <person name="Nishimura K."/>
        </authorList>
    </citation>
    <scope>NUCLEOTIDE SEQUENCE</scope>
</reference>
<dbReference type="AlphaFoldDB" id="A0AA87ZK09"/>
<feature type="region of interest" description="Disordered" evidence="1">
    <location>
        <begin position="37"/>
        <end position="57"/>
    </location>
</feature>
<dbReference type="Proteomes" id="UP001187192">
    <property type="component" value="Unassembled WGS sequence"/>
</dbReference>
<dbReference type="EMBL" id="BTGU01000008">
    <property type="protein sequence ID" value="GMN38459.1"/>
    <property type="molecule type" value="Genomic_DNA"/>
</dbReference>
<accession>A0AA87ZK09</accession>
<proteinExistence type="predicted"/>
<evidence type="ECO:0000313" key="2">
    <source>
        <dbReference type="EMBL" id="GMN38459.1"/>
    </source>
</evidence>
<organism evidence="2 3">
    <name type="scientific">Ficus carica</name>
    <name type="common">Common fig</name>
    <dbReference type="NCBI Taxonomy" id="3494"/>
    <lineage>
        <taxon>Eukaryota</taxon>
        <taxon>Viridiplantae</taxon>
        <taxon>Streptophyta</taxon>
        <taxon>Embryophyta</taxon>
        <taxon>Tracheophyta</taxon>
        <taxon>Spermatophyta</taxon>
        <taxon>Magnoliopsida</taxon>
        <taxon>eudicotyledons</taxon>
        <taxon>Gunneridae</taxon>
        <taxon>Pentapetalae</taxon>
        <taxon>rosids</taxon>
        <taxon>fabids</taxon>
        <taxon>Rosales</taxon>
        <taxon>Moraceae</taxon>
        <taxon>Ficeae</taxon>
        <taxon>Ficus</taxon>
    </lineage>
</organism>
<comment type="caution">
    <text evidence="2">The sequence shown here is derived from an EMBL/GenBank/DDBJ whole genome shotgun (WGS) entry which is preliminary data.</text>
</comment>
<feature type="compositionally biased region" description="Basic and acidic residues" evidence="1">
    <location>
        <begin position="118"/>
        <end position="129"/>
    </location>
</feature>
<keyword evidence="3" id="KW-1185">Reference proteome</keyword>
<sequence>MGAGGATSATGEVYDQCQIMDSHPGLDLETGAGIILADHSRHGGDPSREGWPVVGDDRVINISPPASLSWSRPGMHAPVRSQARTASGKTNRSFGMHAARCGWRGGEQAPGNSKFKLRREVEPAPRDSRPTVWAPINSGEW</sequence>
<evidence type="ECO:0000256" key="1">
    <source>
        <dbReference type="SAM" id="MobiDB-lite"/>
    </source>
</evidence>
<feature type="compositionally biased region" description="Basic and acidic residues" evidence="1">
    <location>
        <begin position="38"/>
        <end position="48"/>
    </location>
</feature>
<feature type="region of interest" description="Disordered" evidence="1">
    <location>
        <begin position="102"/>
        <end position="141"/>
    </location>
</feature>